<protein>
    <submittedName>
        <fullName evidence="1">Uncharacterized protein</fullName>
    </submittedName>
</protein>
<reference evidence="1 2" key="1">
    <citation type="submission" date="2016-10" db="EMBL/GenBank/DDBJ databases">
        <title>Genome sequence of the ascomycete fungus Penicillium subrubescens.</title>
        <authorList>
            <person name="De Vries R.P."/>
            <person name="Peng M."/>
            <person name="Dilokpimol A."/>
            <person name="Hilden K."/>
            <person name="Makela M.R."/>
            <person name="Grigoriev I."/>
            <person name="Riley R."/>
            <person name="Granchi Z."/>
        </authorList>
    </citation>
    <scope>NUCLEOTIDE SEQUENCE [LARGE SCALE GENOMIC DNA]</scope>
    <source>
        <strain evidence="1 2">CBS 132785</strain>
    </source>
</reference>
<evidence type="ECO:0000313" key="1">
    <source>
        <dbReference type="EMBL" id="OKP12128.1"/>
    </source>
</evidence>
<keyword evidence="2" id="KW-1185">Reference proteome</keyword>
<dbReference type="EMBL" id="MNBE01000245">
    <property type="protein sequence ID" value="OKP12128.1"/>
    <property type="molecule type" value="Genomic_DNA"/>
</dbReference>
<dbReference type="Proteomes" id="UP000186955">
    <property type="component" value="Unassembled WGS sequence"/>
</dbReference>
<organism evidence="1 2">
    <name type="scientific">Penicillium subrubescens</name>
    <dbReference type="NCBI Taxonomy" id="1316194"/>
    <lineage>
        <taxon>Eukaryota</taxon>
        <taxon>Fungi</taxon>
        <taxon>Dikarya</taxon>
        <taxon>Ascomycota</taxon>
        <taxon>Pezizomycotina</taxon>
        <taxon>Eurotiomycetes</taxon>
        <taxon>Eurotiomycetidae</taxon>
        <taxon>Eurotiales</taxon>
        <taxon>Aspergillaceae</taxon>
        <taxon>Penicillium</taxon>
    </lineage>
</organism>
<gene>
    <name evidence="1" type="ORF">PENSUB_2288</name>
</gene>
<sequence>MYAVMHGTYTGQILKCQGMPRDQLNGIDLTPENTGEVRLNSLNLTKRTKDANATVEYPPN</sequence>
<evidence type="ECO:0000313" key="2">
    <source>
        <dbReference type="Proteomes" id="UP000186955"/>
    </source>
</evidence>
<proteinExistence type="predicted"/>
<name>A0A1Q5UI10_9EURO</name>
<dbReference type="AlphaFoldDB" id="A0A1Q5UI10"/>
<accession>A0A1Q5UI10</accession>
<comment type="caution">
    <text evidence="1">The sequence shown here is derived from an EMBL/GenBank/DDBJ whole genome shotgun (WGS) entry which is preliminary data.</text>
</comment>